<gene>
    <name evidence="4" type="ORF">GUITHDRAFT_101987</name>
</gene>
<dbReference type="Pfam" id="PF03981">
    <property type="entry name" value="Ubiq_cyt_C_chap"/>
    <property type="match status" value="1"/>
</dbReference>
<accession>L1JUS9</accession>
<keyword evidence="6" id="KW-1185">Reference proteome</keyword>
<reference evidence="6" key="2">
    <citation type="submission" date="2012-11" db="EMBL/GenBank/DDBJ databases">
        <authorList>
            <person name="Kuo A."/>
            <person name="Curtis B.A."/>
            <person name="Tanifuji G."/>
            <person name="Burki F."/>
            <person name="Gruber A."/>
            <person name="Irimia M."/>
            <person name="Maruyama S."/>
            <person name="Arias M.C."/>
            <person name="Ball S.G."/>
            <person name="Gile G.H."/>
            <person name="Hirakawa Y."/>
            <person name="Hopkins J.F."/>
            <person name="Rensing S.A."/>
            <person name="Schmutz J."/>
            <person name="Symeonidi A."/>
            <person name="Elias M."/>
            <person name="Eveleigh R.J."/>
            <person name="Herman E.K."/>
            <person name="Klute M.J."/>
            <person name="Nakayama T."/>
            <person name="Obornik M."/>
            <person name="Reyes-Prieto A."/>
            <person name="Armbrust E.V."/>
            <person name="Aves S.J."/>
            <person name="Beiko R.G."/>
            <person name="Coutinho P."/>
            <person name="Dacks J.B."/>
            <person name="Durnford D.G."/>
            <person name="Fast N.M."/>
            <person name="Green B.R."/>
            <person name="Grisdale C."/>
            <person name="Hempe F."/>
            <person name="Henrissat B."/>
            <person name="Hoppner M.P."/>
            <person name="Ishida K.-I."/>
            <person name="Kim E."/>
            <person name="Koreny L."/>
            <person name="Kroth P.G."/>
            <person name="Liu Y."/>
            <person name="Malik S.-B."/>
            <person name="Maier U.G."/>
            <person name="McRose D."/>
            <person name="Mock T."/>
            <person name="Neilson J.A."/>
            <person name="Onodera N.T."/>
            <person name="Poole A.M."/>
            <person name="Pritham E.J."/>
            <person name="Richards T.A."/>
            <person name="Rocap G."/>
            <person name="Roy S.W."/>
            <person name="Sarai C."/>
            <person name="Schaack S."/>
            <person name="Shirato S."/>
            <person name="Slamovits C.H."/>
            <person name="Spencer D.F."/>
            <person name="Suzuki S."/>
            <person name="Worden A.Z."/>
            <person name="Zauner S."/>
            <person name="Barry K."/>
            <person name="Bell C."/>
            <person name="Bharti A.K."/>
            <person name="Crow J.A."/>
            <person name="Grimwood J."/>
            <person name="Kramer R."/>
            <person name="Lindquist E."/>
            <person name="Lucas S."/>
            <person name="Salamov A."/>
            <person name="McFadden G.I."/>
            <person name="Lane C.E."/>
            <person name="Keeling P.J."/>
            <person name="Gray M.W."/>
            <person name="Grigoriev I.V."/>
            <person name="Archibald J.M."/>
        </authorList>
    </citation>
    <scope>NUCLEOTIDE SEQUENCE</scope>
    <source>
        <strain evidence="6">CCMP2712</strain>
    </source>
</reference>
<reference evidence="4 6" key="1">
    <citation type="journal article" date="2012" name="Nature">
        <title>Algal genomes reveal evolutionary mosaicism and the fate of nucleomorphs.</title>
        <authorList>
            <consortium name="DOE Joint Genome Institute"/>
            <person name="Curtis B.A."/>
            <person name="Tanifuji G."/>
            <person name="Burki F."/>
            <person name="Gruber A."/>
            <person name="Irimia M."/>
            <person name="Maruyama S."/>
            <person name="Arias M.C."/>
            <person name="Ball S.G."/>
            <person name="Gile G.H."/>
            <person name="Hirakawa Y."/>
            <person name="Hopkins J.F."/>
            <person name="Kuo A."/>
            <person name="Rensing S.A."/>
            <person name="Schmutz J."/>
            <person name="Symeonidi A."/>
            <person name="Elias M."/>
            <person name="Eveleigh R.J."/>
            <person name="Herman E.K."/>
            <person name="Klute M.J."/>
            <person name="Nakayama T."/>
            <person name="Obornik M."/>
            <person name="Reyes-Prieto A."/>
            <person name="Armbrust E.V."/>
            <person name="Aves S.J."/>
            <person name="Beiko R.G."/>
            <person name="Coutinho P."/>
            <person name="Dacks J.B."/>
            <person name="Durnford D.G."/>
            <person name="Fast N.M."/>
            <person name="Green B.R."/>
            <person name="Grisdale C.J."/>
            <person name="Hempel F."/>
            <person name="Henrissat B."/>
            <person name="Hoppner M.P."/>
            <person name="Ishida K."/>
            <person name="Kim E."/>
            <person name="Koreny L."/>
            <person name="Kroth P.G."/>
            <person name="Liu Y."/>
            <person name="Malik S.B."/>
            <person name="Maier U.G."/>
            <person name="McRose D."/>
            <person name="Mock T."/>
            <person name="Neilson J.A."/>
            <person name="Onodera N.T."/>
            <person name="Poole A.M."/>
            <person name="Pritham E.J."/>
            <person name="Richards T.A."/>
            <person name="Rocap G."/>
            <person name="Roy S.W."/>
            <person name="Sarai C."/>
            <person name="Schaack S."/>
            <person name="Shirato S."/>
            <person name="Slamovits C.H."/>
            <person name="Spencer D.F."/>
            <person name="Suzuki S."/>
            <person name="Worden A.Z."/>
            <person name="Zauner S."/>
            <person name="Barry K."/>
            <person name="Bell C."/>
            <person name="Bharti A.K."/>
            <person name="Crow J.A."/>
            <person name="Grimwood J."/>
            <person name="Kramer R."/>
            <person name="Lindquist E."/>
            <person name="Lucas S."/>
            <person name="Salamov A."/>
            <person name="McFadden G.I."/>
            <person name="Lane C.E."/>
            <person name="Keeling P.J."/>
            <person name="Gray M.W."/>
            <person name="Grigoriev I.V."/>
            <person name="Archibald J.M."/>
        </authorList>
    </citation>
    <scope>NUCLEOTIDE SEQUENCE</scope>
    <source>
        <strain evidence="4 6">CCMP2712</strain>
    </source>
</reference>
<dbReference type="eggNOG" id="KOG2873">
    <property type="taxonomic scope" value="Eukaryota"/>
</dbReference>
<dbReference type="InterPro" id="IPR007129">
    <property type="entry name" value="Ubiqinol_cyt_c_chaperone_CPB3"/>
</dbReference>
<dbReference type="STRING" id="905079.L1JUS9"/>
<dbReference type="RefSeq" id="XP_005839064.1">
    <property type="nucleotide sequence ID" value="XM_005839007.1"/>
</dbReference>
<evidence type="ECO:0000259" key="3">
    <source>
        <dbReference type="Pfam" id="PF03981"/>
    </source>
</evidence>
<dbReference type="PANTHER" id="PTHR12184:SF1">
    <property type="entry name" value="UBIQUINOL-CYTOCHROME-C REDUCTASE COMPLEX ASSEMBLY FACTOR 1"/>
    <property type="match status" value="1"/>
</dbReference>
<feature type="domain" description="Ubiquinol-cytochrome c chaperone" evidence="3">
    <location>
        <begin position="131"/>
        <end position="275"/>
    </location>
</feature>
<evidence type="ECO:0000313" key="5">
    <source>
        <dbReference type="EnsemblProtists" id="EKX52084"/>
    </source>
</evidence>
<evidence type="ECO:0000256" key="1">
    <source>
        <dbReference type="ARBA" id="ARBA00006407"/>
    </source>
</evidence>
<dbReference type="GO" id="GO:0034551">
    <property type="term" value="P:mitochondrial respiratory chain complex III assembly"/>
    <property type="evidence" value="ECO:0007669"/>
    <property type="project" value="TreeGrafter"/>
</dbReference>
<dbReference type="OrthoDB" id="10253878at2759"/>
<dbReference type="HOGENOM" id="CLU_1002707_0_0_1"/>
<dbReference type="GO" id="GO:0005739">
    <property type="term" value="C:mitochondrion"/>
    <property type="evidence" value="ECO:0007669"/>
    <property type="project" value="TreeGrafter"/>
</dbReference>
<protein>
    <recommendedName>
        <fullName evidence="3">Ubiquinol-cytochrome c chaperone domain-containing protein</fullName>
    </recommendedName>
</protein>
<dbReference type="InterPro" id="IPR021150">
    <property type="entry name" value="Ubiq_cyt_c_chap"/>
</dbReference>
<evidence type="ECO:0000256" key="2">
    <source>
        <dbReference type="SAM" id="MobiDB-lite"/>
    </source>
</evidence>
<dbReference type="OMA" id="LVLHMWF"/>
<feature type="region of interest" description="Disordered" evidence="2">
    <location>
        <begin position="1"/>
        <end position="23"/>
    </location>
</feature>
<sequence>MLPRLARHAESMAARSASTTGSMVTRRAAGHSEMRAHAVNRVTEGWRRQGVKVFSQSSATKSAAPGAGEKSMAIPSAVKSKIIVDFKPTSSIFETALRLVGFYSKESKITRSALNLYLNARQHADNPNFLKHFGMPNDFNKQFCIISIHMWMIFVRLRKESVGKQLSQEVFDNLWFDAQKHLKNLGVGVLSLNARTRDLQNVFYGSAVAFDFSLGTSDALLAMALYRNMSVPCPVRFSFDGDAHHVGMMVAYIRRELNKLEMMDSDTFLGGMWEFSMP</sequence>
<dbReference type="PaxDb" id="55529-EKX52084"/>
<proteinExistence type="inferred from homology"/>
<dbReference type="EnsemblProtists" id="EKX52084">
    <property type="protein sequence ID" value="EKX52084"/>
    <property type="gene ID" value="GUITHDRAFT_101987"/>
</dbReference>
<dbReference type="PANTHER" id="PTHR12184">
    <property type="entry name" value="UBIQUINOL-CYTOCHROME C REDUCTASE COMPLEX ASSEMBLY FACTOR 1 FAMILY MEMBER"/>
    <property type="match status" value="1"/>
</dbReference>
<name>L1JUS9_GUITC</name>
<dbReference type="Proteomes" id="UP000011087">
    <property type="component" value="Unassembled WGS sequence"/>
</dbReference>
<dbReference type="KEGG" id="gtt:GUITHDRAFT_101987"/>
<evidence type="ECO:0000313" key="6">
    <source>
        <dbReference type="Proteomes" id="UP000011087"/>
    </source>
</evidence>
<dbReference type="AlphaFoldDB" id="L1JUS9"/>
<evidence type="ECO:0000313" key="4">
    <source>
        <dbReference type="EMBL" id="EKX52084.1"/>
    </source>
</evidence>
<comment type="similarity">
    <text evidence="1">Belongs to the CBP3 family.</text>
</comment>
<dbReference type="EMBL" id="JH992973">
    <property type="protein sequence ID" value="EKX52084.1"/>
    <property type="molecule type" value="Genomic_DNA"/>
</dbReference>
<dbReference type="GeneID" id="17309000"/>
<reference evidence="5" key="3">
    <citation type="submission" date="2015-06" db="UniProtKB">
        <authorList>
            <consortium name="EnsemblProtists"/>
        </authorList>
    </citation>
    <scope>IDENTIFICATION</scope>
</reference>
<organism evidence="4">
    <name type="scientific">Guillardia theta (strain CCMP2712)</name>
    <name type="common">Cryptophyte</name>
    <dbReference type="NCBI Taxonomy" id="905079"/>
    <lineage>
        <taxon>Eukaryota</taxon>
        <taxon>Cryptophyceae</taxon>
        <taxon>Pyrenomonadales</taxon>
        <taxon>Geminigeraceae</taxon>
        <taxon>Guillardia</taxon>
    </lineage>
</organism>